<gene>
    <name evidence="1" type="ORF">KXQ929_LOCUS53680</name>
</gene>
<dbReference type="EMBL" id="CAJOBB010030825">
    <property type="protein sequence ID" value="CAF4446190.1"/>
    <property type="molecule type" value="Genomic_DNA"/>
</dbReference>
<feature type="non-terminal residue" evidence="1">
    <location>
        <position position="106"/>
    </location>
</feature>
<organism evidence="1 2">
    <name type="scientific">Adineta steineri</name>
    <dbReference type="NCBI Taxonomy" id="433720"/>
    <lineage>
        <taxon>Eukaryota</taxon>
        <taxon>Metazoa</taxon>
        <taxon>Spiralia</taxon>
        <taxon>Gnathifera</taxon>
        <taxon>Rotifera</taxon>
        <taxon>Eurotatoria</taxon>
        <taxon>Bdelloidea</taxon>
        <taxon>Adinetida</taxon>
        <taxon>Adinetidae</taxon>
        <taxon>Adineta</taxon>
    </lineage>
</organism>
<comment type="caution">
    <text evidence="1">The sequence shown here is derived from an EMBL/GenBank/DDBJ whole genome shotgun (WGS) entry which is preliminary data.</text>
</comment>
<protein>
    <submittedName>
        <fullName evidence="1">Uncharacterized protein</fullName>
    </submittedName>
</protein>
<dbReference type="AlphaFoldDB" id="A0A820S213"/>
<accession>A0A820S213</accession>
<reference evidence="1" key="1">
    <citation type="submission" date="2021-02" db="EMBL/GenBank/DDBJ databases">
        <authorList>
            <person name="Nowell W R."/>
        </authorList>
    </citation>
    <scope>NUCLEOTIDE SEQUENCE</scope>
</reference>
<proteinExistence type="predicted"/>
<evidence type="ECO:0000313" key="1">
    <source>
        <dbReference type="EMBL" id="CAF4446190.1"/>
    </source>
</evidence>
<dbReference type="Proteomes" id="UP000663868">
    <property type="component" value="Unassembled WGS sequence"/>
</dbReference>
<feature type="non-terminal residue" evidence="1">
    <location>
        <position position="1"/>
    </location>
</feature>
<name>A0A820S213_9BILA</name>
<sequence>HMISTYLVALLTKRLFIFDKNWSEFTDIMQSSLNYEQNLVIPWIQQLDLLNKNLNKTHRNYLSSNSRWFSLDRFQKDYDYDKVFPERILTFRGHTGGVIQTIRSSS</sequence>
<evidence type="ECO:0000313" key="2">
    <source>
        <dbReference type="Proteomes" id="UP000663868"/>
    </source>
</evidence>